<dbReference type="EMBL" id="LR134406">
    <property type="protein sequence ID" value="VEH68942.1"/>
    <property type="molecule type" value="Genomic_DNA"/>
</dbReference>
<reference evidence="2 3" key="1">
    <citation type="submission" date="2018-12" db="EMBL/GenBank/DDBJ databases">
        <authorList>
            <consortium name="Pathogen Informatics"/>
        </authorList>
    </citation>
    <scope>NUCLEOTIDE SEQUENCE [LARGE SCALE GENOMIC DNA]</scope>
    <source>
        <strain evidence="2 3">NCTC12967</strain>
    </source>
</reference>
<name>A0A3S4UST0_9ACTN</name>
<accession>A0A3S4UST0</accession>
<feature type="region of interest" description="Disordered" evidence="1">
    <location>
        <begin position="70"/>
        <end position="90"/>
    </location>
</feature>
<evidence type="ECO:0000313" key="3">
    <source>
        <dbReference type="Proteomes" id="UP000273044"/>
    </source>
</evidence>
<dbReference type="AlphaFoldDB" id="A0A3S4UST0"/>
<dbReference type="Proteomes" id="UP000273044">
    <property type="component" value="Chromosome"/>
</dbReference>
<protein>
    <submittedName>
        <fullName evidence="2">Uncharacterized protein</fullName>
    </submittedName>
</protein>
<proteinExistence type="predicted"/>
<organism evidence="2 3">
    <name type="scientific">Arachnia propionica</name>
    <dbReference type="NCBI Taxonomy" id="1750"/>
    <lineage>
        <taxon>Bacteria</taxon>
        <taxon>Bacillati</taxon>
        <taxon>Actinomycetota</taxon>
        <taxon>Actinomycetes</taxon>
        <taxon>Propionibacteriales</taxon>
        <taxon>Propionibacteriaceae</taxon>
        <taxon>Arachnia</taxon>
    </lineage>
</organism>
<evidence type="ECO:0000313" key="2">
    <source>
        <dbReference type="EMBL" id="VEH68942.1"/>
    </source>
</evidence>
<gene>
    <name evidence="2" type="ORF">NCTC12967_00205</name>
</gene>
<keyword evidence="3" id="KW-1185">Reference proteome</keyword>
<feature type="compositionally biased region" description="Basic and acidic residues" evidence="1">
    <location>
        <begin position="76"/>
        <end position="90"/>
    </location>
</feature>
<evidence type="ECO:0000256" key="1">
    <source>
        <dbReference type="SAM" id="MobiDB-lite"/>
    </source>
</evidence>
<sequence>MFHTVFLGSRAIGGSEAWGYSGMGKIVGQEDKLFPFQIWFIWREDGLWRIEIRGFEGASIIPGTLTQPDGIVRTARQPDSRRAREGRSLP</sequence>